<sequence length="79" mass="8634">MHELAHETEFVSQLHNFGASPNERFGTEFDGSFRVDVPGMQLTANSVACFSNYNVGVVFVKLVGGSKSSDAAAYHQHTR</sequence>
<evidence type="ECO:0000313" key="1">
    <source>
        <dbReference type="EMBL" id="GGC59723.1"/>
    </source>
</evidence>
<name>A0A916XBK7_9ACTN</name>
<keyword evidence="2" id="KW-1185">Reference proteome</keyword>
<protein>
    <submittedName>
        <fullName evidence="1">Uncharacterized protein</fullName>
    </submittedName>
</protein>
<dbReference type="Proteomes" id="UP000641514">
    <property type="component" value="Unassembled WGS sequence"/>
</dbReference>
<organism evidence="1 2">
    <name type="scientific">Hoyosella rhizosphaerae</name>
    <dbReference type="NCBI Taxonomy" id="1755582"/>
    <lineage>
        <taxon>Bacteria</taxon>
        <taxon>Bacillati</taxon>
        <taxon>Actinomycetota</taxon>
        <taxon>Actinomycetes</taxon>
        <taxon>Mycobacteriales</taxon>
        <taxon>Hoyosellaceae</taxon>
        <taxon>Hoyosella</taxon>
    </lineage>
</organism>
<gene>
    <name evidence="1" type="ORF">GCM10011410_10180</name>
</gene>
<evidence type="ECO:0000313" key="2">
    <source>
        <dbReference type="Proteomes" id="UP000641514"/>
    </source>
</evidence>
<dbReference type="EMBL" id="BMJH01000001">
    <property type="protein sequence ID" value="GGC59723.1"/>
    <property type="molecule type" value="Genomic_DNA"/>
</dbReference>
<dbReference type="AlphaFoldDB" id="A0A916XBK7"/>
<accession>A0A916XBK7</accession>
<reference evidence="1" key="1">
    <citation type="journal article" date="2014" name="Int. J. Syst. Evol. Microbiol.">
        <title>Complete genome sequence of Corynebacterium casei LMG S-19264T (=DSM 44701T), isolated from a smear-ripened cheese.</title>
        <authorList>
            <consortium name="US DOE Joint Genome Institute (JGI-PGF)"/>
            <person name="Walter F."/>
            <person name="Albersmeier A."/>
            <person name="Kalinowski J."/>
            <person name="Ruckert C."/>
        </authorList>
    </citation>
    <scope>NUCLEOTIDE SEQUENCE</scope>
    <source>
        <strain evidence="1">CGMCC 1.15478</strain>
    </source>
</reference>
<comment type="caution">
    <text evidence="1">The sequence shown here is derived from an EMBL/GenBank/DDBJ whole genome shotgun (WGS) entry which is preliminary data.</text>
</comment>
<proteinExistence type="predicted"/>
<reference evidence="1" key="2">
    <citation type="submission" date="2020-09" db="EMBL/GenBank/DDBJ databases">
        <authorList>
            <person name="Sun Q."/>
            <person name="Zhou Y."/>
        </authorList>
    </citation>
    <scope>NUCLEOTIDE SEQUENCE</scope>
    <source>
        <strain evidence="1">CGMCC 1.15478</strain>
    </source>
</reference>